<dbReference type="GO" id="GO:0000145">
    <property type="term" value="C:exocyst"/>
    <property type="evidence" value="ECO:0007669"/>
    <property type="project" value="InterPro"/>
</dbReference>
<name>A0A9N8DUA9_9STRA</name>
<dbReference type="GO" id="GO:0008104">
    <property type="term" value="P:intracellular protein localization"/>
    <property type="evidence" value="ECO:0007669"/>
    <property type="project" value="TreeGrafter"/>
</dbReference>
<dbReference type="InterPro" id="IPR016159">
    <property type="entry name" value="Cullin_repeat-like_dom_sf"/>
</dbReference>
<feature type="compositionally biased region" description="Basic and acidic residues" evidence="4">
    <location>
        <begin position="556"/>
        <end position="575"/>
    </location>
</feature>
<reference evidence="6" key="1">
    <citation type="submission" date="2020-06" db="EMBL/GenBank/DDBJ databases">
        <authorList>
            <consortium name="Plant Systems Biology data submission"/>
        </authorList>
    </citation>
    <scope>NUCLEOTIDE SEQUENCE</scope>
    <source>
        <strain evidence="6">D6</strain>
    </source>
</reference>
<sequence length="829" mass="90790">MNGQSNALGGSGSRNAREEQVMYYMDPDHPDSFTPRISVATTKASGKVEKTFRQFEASDMERVLDYEDCVDAPSDGILMVGEDDGNGGYKFPNRHCCLRGNFVFYFDTEDVDDKSGPYSTYHAPPLGVIPLDNIDIQFPPGGRRVFREHAHTDARNGYEYVVLHEPPELSDDEDNAEGGEIVAEKKEVDPAAEGEEGDQPEEPAGPSARPPMFLVALSLGERQQWAEAIESRSKNAGQPTMLRASYSTSRATGSKGDAKVASVRQDASQGDRRKSTKTGDKEGKGKSLFDSDDTEVTSAVNEFGANGFSEIKWMDTFFENNNDYDAPDKCDQMEHLQASIKKNLKAAVLEQYEYFVQASGEMTTMGKEVSSLKSLVETQMETIRDMKEIDFSGTLRDFSKDVPDGMGMEEDGFKTNGKKGRRRQPGPFGDEESEISSVLDDLGSNHDFMRGIGKNGANQNQADAPNETTEDPAQLIEVPTWLDEVGEEVAAFVKESRYTDAIDLWTKAKSEIAELLDKHENPVQLWLSSAHQTQLRALQKTLDTLSNQMAHRLEESLRRKNEALKQASKRERSDPRGSMAPIVSPCCLEDDALPLQLLVRLGKTQEAAASYSARRSLLLLESLHEQPISGAGNVDLVIYSAQLSQSFFSCLASAVEGFLDLFMAAAPSLHGEKEDSSLGSSLHSSSTSKNIPAGAVASVVLWCDGELSKFASAFGGARILANLALSPPPRNAGKQPRVVDGHLDPSGNKERQNAIEVAAQCVDQAFSCASQNLDSVGLPLTPRLAEYIRSRLKGCEAEVATLLSEQWSHVTLDWQNQQMDENGDTSVDV</sequence>
<dbReference type="OrthoDB" id="39259at2759"/>
<feature type="region of interest" description="Disordered" evidence="4">
    <location>
        <begin position="231"/>
        <end position="293"/>
    </location>
</feature>
<evidence type="ECO:0000313" key="6">
    <source>
        <dbReference type="EMBL" id="CAB9508470.1"/>
    </source>
</evidence>
<accession>A0A9N8DUA9</accession>
<comment type="caution">
    <text evidence="6">The sequence shown here is derived from an EMBL/GenBank/DDBJ whole genome shotgun (WGS) entry which is preliminary data.</text>
</comment>
<feature type="region of interest" description="Disordered" evidence="4">
    <location>
        <begin position="186"/>
        <end position="210"/>
    </location>
</feature>
<keyword evidence="2" id="KW-0813">Transport</keyword>
<dbReference type="GO" id="GO:0006887">
    <property type="term" value="P:exocytosis"/>
    <property type="evidence" value="ECO:0007669"/>
    <property type="project" value="UniProtKB-KW"/>
</dbReference>
<feature type="compositionally biased region" description="Basic and acidic residues" evidence="4">
    <location>
        <begin position="269"/>
        <end position="289"/>
    </location>
</feature>
<dbReference type="GO" id="GO:0006893">
    <property type="term" value="P:Golgi to plasma membrane transport"/>
    <property type="evidence" value="ECO:0007669"/>
    <property type="project" value="TreeGrafter"/>
</dbReference>
<dbReference type="EMBL" id="CAICTM010000347">
    <property type="protein sequence ID" value="CAB9508470.1"/>
    <property type="molecule type" value="Genomic_DNA"/>
</dbReference>
<evidence type="ECO:0000313" key="7">
    <source>
        <dbReference type="Proteomes" id="UP001153069"/>
    </source>
</evidence>
<dbReference type="InterPro" id="IPR001849">
    <property type="entry name" value="PH_domain"/>
</dbReference>
<feature type="domain" description="PH" evidence="5">
    <location>
        <begin position="72"/>
        <end position="236"/>
    </location>
</feature>
<evidence type="ECO:0000256" key="2">
    <source>
        <dbReference type="ARBA" id="ARBA00022448"/>
    </source>
</evidence>
<gene>
    <name evidence="6" type="ORF">SEMRO_348_G123270.1</name>
</gene>
<dbReference type="SUPFAM" id="SSF74788">
    <property type="entry name" value="Cullin repeat-like"/>
    <property type="match status" value="1"/>
</dbReference>
<feature type="compositionally biased region" description="Polar residues" evidence="4">
    <location>
        <begin position="456"/>
        <end position="467"/>
    </location>
</feature>
<protein>
    <recommendedName>
        <fullName evidence="5">PH domain-containing protein</fullName>
    </recommendedName>
</protein>
<dbReference type="AlphaFoldDB" id="A0A9N8DUA9"/>
<feature type="compositionally biased region" description="Acidic residues" evidence="4">
    <location>
        <begin position="190"/>
        <end position="201"/>
    </location>
</feature>
<evidence type="ECO:0000256" key="4">
    <source>
        <dbReference type="SAM" id="MobiDB-lite"/>
    </source>
</evidence>
<evidence type="ECO:0000256" key="1">
    <source>
        <dbReference type="ARBA" id="ARBA00007210"/>
    </source>
</evidence>
<dbReference type="Proteomes" id="UP001153069">
    <property type="component" value="Unassembled WGS sequence"/>
</dbReference>
<comment type="similarity">
    <text evidence="1">Belongs to the EXO84 family.</text>
</comment>
<evidence type="ECO:0000256" key="3">
    <source>
        <dbReference type="ARBA" id="ARBA00022483"/>
    </source>
</evidence>
<feature type="region of interest" description="Disordered" evidence="4">
    <location>
        <begin position="400"/>
        <end position="435"/>
    </location>
</feature>
<feature type="region of interest" description="Disordered" evidence="4">
    <location>
        <begin position="556"/>
        <end position="580"/>
    </location>
</feature>
<proteinExistence type="inferred from homology"/>
<keyword evidence="7" id="KW-1185">Reference proteome</keyword>
<dbReference type="InterPro" id="IPR033961">
    <property type="entry name" value="Exo84"/>
</dbReference>
<evidence type="ECO:0000259" key="5">
    <source>
        <dbReference type="SMART" id="SM00233"/>
    </source>
</evidence>
<keyword evidence="3" id="KW-0268">Exocytosis</keyword>
<feature type="region of interest" description="Disordered" evidence="4">
    <location>
        <begin position="451"/>
        <end position="470"/>
    </location>
</feature>
<organism evidence="6 7">
    <name type="scientific">Seminavis robusta</name>
    <dbReference type="NCBI Taxonomy" id="568900"/>
    <lineage>
        <taxon>Eukaryota</taxon>
        <taxon>Sar</taxon>
        <taxon>Stramenopiles</taxon>
        <taxon>Ochrophyta</taxon>
        <taxon>Bacillariophyta</taxon>
        <taxon>Bacillariophyceae</taxon>
        <taxon>Bacillariophycidae</taxon>
        <taxon>Naviculales</taxon>
        <taxon>Naviculaceae</taxon>
        <taxon>Seminavis</taxon>
    </lineage>
</organism>
<dbReference type="PANTHER" id="PTHR21426">
    <property type="entry name" value="EXOCYST COMPLEX COMPONENT 8"/>
    <property type="match status" value="1"/>
</dbReference>
<dbReference type="PANTHER" id="PTHR21426:SF12">
    <property type="entry name" value="EXOCYST COMPLEX COMPONENT 8"/>
    <property type="match status" value="1"/>
</dbReference>
<dbReference type="SMART" id="SM00233">
    <property type="entry name" value="PH"/>
    <property type="match status" value="1"/>
</dbReference>